<name>A0A1J1HL03_9DIPT</name>
<keyword evidence="2" id="KW-1185">Reference proteome</keyword>
<dbReference type="AlphaFoldDB" id="A0A1J1HL03"/>
<organism evidence="1 2">
    <name type="scientific">Clunio marinus</name>
    <dbReference type="NCBI Taxonomy" id="568069"/>
    <lineage>
        <taxon>Eukaryota</taxon>
        <taxon>Metazoa</taxon>
        <taxon>Ecdysozoa</taxon>
        <taxon>Arthropoda</taxon>
        <taxon>Hexapoda</taxon>
        <taxon>Insecta</taxon>
        <taxon>Pterygota</taxon>
        <taxon>Neoptera</taxon>
        <taxon>Endopterygota</taxon>
        <taxon>Diptera</taxon>
        <taxon>Nematocera</taxon>
        <taxon>Chironomoidea</taxon>
        <taxon>Chironomidae</taxon>
        <taxon>Clunio</taxon>
    </lineage>
</organism>
<gene>
    <name evidence="1" type="ORF">CLUMA_CG001869</name>
</gene>
<reference evidence="1 2" key="1">
    <citation type="submission" date="2015-04" db="EMBL/GenBank/DDBJ databases">
        <authorList>
            <person name="Syromyatnikov M.Y."/>
            <person name="Popov V.N."/>
        </authorList>
    </citation>
    <scope>NUCLEOTIDE SEQUENCE [LARGE SCALE GENOMIC DNA]</scope>
</reference>
<dbReference type="EMBL" id="CVRI01000006">
    <property type="protein sequence ID" value="CRK88084.1"/>
    <property type="molecule type" value="Genomic_DNA"/>
</dbReference>
<evidence type="ECO:0000313" key="1">
    <source>
        <dbReference type="EMBL" id="CRK88084.1"/>
    </source>
</evidence>
<evidence type="ECO:0000313" key="2">
    <source>
        <dbReference type="Proteomes" id="UP000183832"/>
    </source>
</evidence>
<protein>
    <submittedName>
        <fullName evidence="1">CLUMA_CG001869, isoform A</fullName>
    </submittedName>
</protein>
<accession>A0A1J1HL03</accession>
<sequence>MEREESEEKIPESCQRFDYVLGRKATTKLRAHLKTFISQTQSNIQYQQNSQDGGTCANYFSTINRLQKLD</sequence>
<proteinExistence type="predicted"/>
<dbReference type="Proteomes" id="UP000183832">
    <property type="component" value="Unassembled WGS sequence"/>
</dbReference>